<evidence type="ECO:0000313" key="6">
    <source>
        <dbReference type="Proteomes" id="UP000250321"/>
    </source>
</evidence>
<dbReference type="STRING" id="2094558.A0A314Z8A0"/>
<dbReference type="InterPro" id="IPR002048">
    <property type="entry name" value="EF_hand_dom"/>
</dbReference>
<proteinExistence type="predicted"/>
<dbReference type="SMART" id="SM00054">
    <property type="entry name" value="EFh"/>
    <property type="match status" value="1"/>
</dbReference>
<dbReference type="Proteomes" id="UP000250321">
    <property type="component" value="Unassembled WGS sequence"/>
</dbReference>
<dbReference type="InterPro" id="IPR018247">
    <property type="entry name" value="EF_Hand_1_Ca_BS"/>
</dbReference>
<evidence type="ECO:0000256" key="3">
    <source>
        <dbReference type="ARBA" id="ARBA00022837"/>
    </source>
</evidence>
<keyword evidence="6" id="KW-1185">Reference proteome</keyword>
<reference evidence="5 6" key="1">
    <citation type="submission" date="2018-02" db="EMBL/GenBank/DDBJ databases">
        <title>Draft genome of wild Prunus yedoensis var. nudiflora.</title>
        <authorList>
            <person name="Baek S."/>
            <person name="Kim J.-H."/>
            <person name="Choi K."/>
            <person name="Kim G.-B."/>
            <person name="Cho A."/>
            <person name="Jang H."/>
            <person name="Shin C.-H."/>
            <person name="Yu H.-J."/>
            <person name="Mun J.-H."/>
        </authorList>
    </citation>
    <scope>NUCLEOTIDE SEQUENCE [LARGE SCALE GENOMIC DNA]</scope>
    <source>
        <strain evidence="6">cv. Jeju island</strain>
        <tissue evidence="5">Leaf</tissue>
    </source>
</reference>
<dbReference type="Pfam" id="PF13202">
    <property type="entry name" value="EF-hand_5"/>
    <property type="match status" value="2"/>
</dbReference>
<dbReference type="PROSITE" id="PS50222">
    <property type="entry name" value="EF_HAND_2"/>
    <property type="match status" value="2"/>
</dbReference>
<dbReference type="EMBL" id="PJQY01000227">
    <property type="protein sequence ID" value="PQQ15569.1"/>
    <property type="molecule type" value="Genomic_DNA"/>
</dbReference>
<feature type="domain" description="EF-hand" evidence="4">
    <location>
        <begin position="16"/>
        <end position="51"/>
    </location>
</feature>
<name>A0A314Z8A0_PRUYE</name>
<keyword evidence="1" id="KW-0479">Metal-binding</keyword>
<feature type="domain" description="EF-hand" evidence="4">
    <location>
        <begin position="108"/>
        <end position="133"/>
    </location>
</feature>
<evidence type="ECO:0000313" key="5">
    <source>
        <dbReference type="EMBL" id="PQQ15569.1"/>
    </source>
</evidence>
<evidence type="ECO:0000259" key="4">
    <source>
        <dbReference type="PROSITE" id="PS50222"/>
    </source>
</evidence>
<keyword evidence="2" id="KW-0677">Repeat</keyword>
<dbReference type="AlphaFoldDB" id="A0A314Z8A0"/>
<dbReference type="SUPFAM" id="SSF47473">
    <property type="entry name" value="EF-hand"/>
    <property type="match status" value="1"/>
</dbReference>
<evidence type="ECO:0000256" key="1">
    <source>
        <dbReference type="ARBA" id="ARBA00022723"/>
    </source>
</evidence>
<dbReference type="Gene3D" id="1.10.238.10">
    <property type="entry name" value="EF-hand"/>
    <property type="match status" value="2"/>
</dbReference>
<dbReference type="Pfam" id="PF13405">
    <property type="entry name" value="EF-hand_6"/>
    <property type="match status" value="1"/>
</dbReference>
<dbReference type="OrthoDB" id="26525at2759"/>
<protein>
    <recommendedName>
        <fullName evidence="4">EF-hand domain-containing protein</fullName>
    </recommendedName>
</protein>
<dbReference type="CDD" id="cd00051">
    <property type="entry name" value="EFh"/>
    <property type="match status" value="1"/>
</dbReference>
<organism evidence="5 6">
    <name type="scientific">Prunus yedoensis var. nudiflora</name>
    <dbReference type="NCBI Taxonomy" id="2094558"/>
    <lineage>
        <taxon>Eukaryota</taxon>
        <taxon>Viridiplantae</taxon>
        <taxon>Streptophyta</taxon>
        <taxon>Embryophyta</taxon>
        <taxon>Tracheophyta</taxon>
        <taxon>Spermatophyta</taxon>
        <taxon>Magnoliopsida</taxon>
        <taxon>eudicotyledons</taxon>
        <taxon>Gunneridae</taxon>
        <taxon>Pentapetalae</taxon>
        <taxon>rosids</taxon>
        <taxon>fabids</taxon>
        <taxon>Rosales</taxon>
        <taxon>Rosaceae</taxon>
        <taxon>Amygdaloideae</taxon>
        <taxon>Amygdaleae</taxon>
        <taxon>Prunus</taxon>
    </lineage>
</organism>
<comment type="caution">
    <text evidence="5">The sequence shown here is derived from an EMBL/GenBank/DDBJ whole genome shotgun (WGS) entry which is preliminary data.</text>
</comment>
<keyword evidence="3" id="KW-0106">Calcium</keyword>
<dbReference type="PANTHER" id="PTHR10891">
    <property type="entry name" value="EF-HAND CALCIUM-BINDING DOMAIN CONTAINING PROTEIN"/>
    <property type="match status" value="1"/>
</dbReference>
<sequence>MVVDVNADIYGSNAPCTEDLIMKVFKSHDKNGDGQLSKDELNAAFKQLGSKWPSIRASLAKHYADDNRDGFISIEKELSKLINKEELRQAIHAIGGCFAMFKSRLGLRSADADRNGFIDEDELNNLVDFAQKHLGVKIIHF</sequence>
<dbReference type="InterPro" id="IPR011992">
    <property type="entry name" value="EF-hand-dom_pair"/>
</dbReference>
<dbReference type="PROSITE" id="PS00018">
    <property type="entry name" value="EF_HAND_1"/>
    <property type="match status" value="2"/>
</dbReference>
<accession>A0A314Z8A0</accession>
<dbReference type="InterPro" id="IPR039647">
    <property type="entry name" value="EF_hand_pair_protein_CML-like"/>
</dbReference>
<dbReference type="GO" id="GO:0005509">
    <property type="term" value="F:calcium ion binding"/>
    <property type="evidence" value="ECO:0007669"/>
    <property type="project" value="InterPro"/>
</dbReference>
<gene>
    <name evidence="5" type="ORF">Pyn_28962</name>
</gene>
<evidence type="ECO:0000256" key="2">
    <source>
        <dbReference type="ARBA" id="ARBA00022737"/>
    </source>
</evidence>